<dbReference type="PANTHER" id="PTHR16161">
    <property type="entry name" value="TRANSCRIPTIONAL PROTEIN SWT1"/>
    <property type="match status" value="1"/>
</dbReference>
<dbReference type="InterPro" id="IPR029060">
    <property type="entry name" value="PIN-like_dom_sf"/>
</dbReference>
<evidence type="ECO:0000256" key="1">
    <source>
        <dbReference type="SAM" id="MobiDB-lite"/>
    </source>
</evidence>
<dbReference type="CDD" id="cd18727">
    <property type="entry name" value="PIN_Swt1-like"/>
    <property type="match status" value="1"/>
</dbReference>
<feature type="region of interest" description="Disordered" evidence="1">
    <location>
        <begin position="694"/>
        <end position="751"/>
    </location>
</feature>
<reference evidence="3 4" key="1">
    <citation type="submission" date="2022-05" db="EMBL/GenBank/DDBJ databases">
        <authorList>
            <consortium name="Genoscope - CEA"/>
            <person name="William W."/>
        </authorList>
    </citation>
    <scope>NUCLEOTIDE SEQUENCE [LARGE SCALE GENOMIC DNA]</scope>
</reference>
<gene>
    <name evidence="3" type="ORF">PLOB_00018676</name>
</gene>
<keyword evidence="4" id="KW-1185">Reference proteome</keyword>
<feature type="region of interest" description="Disordered" evidence="1">
    <location>
        <begin position="49"/>
        <end position="109"/>
    </location>
</feature>
<accession>A0ABN8NI15</accession>
<dbReference type="SMART" id="SM00670">
    <property type="entry name" value="PINc"/>
    <property type="match status" value="1"/>
</dbReference>
<dbReference type="SUPFAM" id="SSF51045">
    <property type="entry name" value="WW domain"/>
    <property type="match status" value="1"/>
</dbReference>
<feature type="compositionally biased region" description="Basic and acidic residues" evidence="1">
    <location>
        <begin position="53"/>
        <end position="63"/>
    </location>
</feature>
<dbReference type="SMART" id="SM00456">
    <property type="entry name" value="WW"/>
    <property type="match status" value="1"/>
</dbReference>
<feature type="compositionally biased region" description="Basic residues" evidence="1">
    <location>
        <begin position="69"/>
        <end position="83"/>
    </location>
</feature>
<dbReference type="InterPro" id="IPR002716">
    <property type="entry name" value="PIN_dom"/>
</dbReference>
<comment type="caution">
    <text evidence="3">The sequence shown here is derived from an EMBL/GenBank/DDBJ whole genome shotgun (WGS) entry which is preliminary data.</text>
</comment>
<dbReference type="PANTHER" id="PTHR16161:SF0">
    <property type="entry name" value="TRANSCRIPTIONAL PROTEIN SWT1"/>
    <property type="match status" value="1"/>
</dbReference>
<feature type="compositionally biased region" description="Low complexity" evidence="1">
    <location>
        <begin position="722"/>
        <end position="735"/>
    </location>
</feature>
<protein>
    <recommendedName>
        <fullName evidence="2">WW domain-containing protein</fullName>
    </recommendedName>
</protein>
<dbReference type="InterPro" id="IPR001202">
    <property type="entry name" value="WW_dom"/>
</dbReference>
<name>A0ABN8NI15_9CNID</name>
<feature type="domain" description="WW" evidence="2">
    <location>
        <begin position="9"/>
        <end position="43"/>
    </location>
</feature>
<dbReference type="Gene3D" id="3.40.50.1010">
    <property type="entry name" value="5'-nuclease"/>
    <property type="match status" value="1"/>
</dbReference>
<evidence type="ECO:0000313" key="3">
    <source>
        <dbReference type="EMBL" id="CAH3110111.1"/>
    </source>
</evidence>
<sequence length="913" mass="101209">MDPAKSDNRPLPAGWICRLSKSRKKQYYFNKITGESSWKHPLDIDVFSPSKEGVLKRGAKDDESSCTSSKKKTKKSKHKKHKPAPPSAQSNSQVSQGHQIPNPQKNNKMPQMMTTAVNANGQKHLCSTSKVRLISAWVDSVDHAYAPSEQGTCISSPTHSHAESTAFFSMPDSQEPSVVMGSQAKKNNTRDVSCKHHPSPLSQKGSLSAAVSATVGKQSSKGETLRNAAGNLCKPVSPLPPHVSGAAVNTDRTNTTQEIMLNPTTVHQSQYTEDMQLDSQQSFHSYANDHFNVGYERTQFGDDSEMAMDIDNYEELEDQIRQELQGMRTEFVLDPLKVTEDPSKDTVVSYSDTLYVVLDTNVLLSHLKLVSELKDFPIEGVARPVLVVPWIVIQELDSLKSDSWRIRKGKLVTSQTQSQNSKFGVDTLARQAVRFLHACFESGHPRVRGQTLSEAQEMMDSCSMEDPSNDDKILQCCLLFQRKADKGHAILFSNDQNLCSKAIINGLKAFNHQSLVSGLKELFQSSAVVLKQDYFKDYYKELKFQETLAEKRAKADDLICELQCIMREGLAVAVEMEMRAAYDDLWDKIVFIKPPWTLSDLLQLLEKHWIAVFGQVFKRNTKSTVEGLRKHFGKPEGSVGCLAMASTILDQAHTLFEAIAVRSSYNGAITKCMTAIIVLKRKCKEYQQTGDEEQAARSYSSNAMGPPQVPAIGGPITRESSRSSSNETEQENSSGRCEEGSEVGSSVDEINTSQAGNPHALVLSTFETIWNAVCQFSAQIYSGVGFPHPVPPDLLKDLTKPTQEEAVQFLGRLMSSLTLVVTAIQSVLQEPVVNEMGNFQAFEVLLKAIVRFFKEVLSMNTGVTVADLVRFARDPNARMGLIQGCSQLDRALATLQQCSRWVSSTLDPNKVSW</sequence>
<dbReference type="InterPro" id="IPR052626">
    <property type="entry name" value="SWT1_Regulator"/>
</dbReference>
<dbReference type="EMBL" id="CALNXK010000022">
    <property type="protein sequence ID" value="CAH3110111.1"/>
    <property type="molecule type" value="Genomic_DNA"/>
</dbReference>
<dbReference type="Pfam" id="PF00397">
    <property type="entry name" value="WW"/>
    <property type="match status" value="1"/>
</dbReference>
<evidence type="ECO:0000313" key="4">
    <source>
        <dbReference type="Proteomes" id="UP001159405"/>
    </source>
</evidence>
<dbReference type="Gene3D" id="2.20.70.10">
    <property type="match status" value="1"/>
</dbReference>
<feature type="region of interest" description="Disordered" evidence="1">
    <location>
        <begin position="185"/>
        <end position="207"/>
    </location>
</feature>
<dbReference type="Proteomes" id="UP001159405">
    <property type="component" value="Unassembled WGS sequence"/>
</dbReference>
<evidence type="ECO:0000259" key="2">
    <source>
        <dbReference type="PROSITE" id="PS50020"/>
    </source>
</evidence>
<organism evidence="3 4">
    <name type="scientific">Porites lobata</name>
    <dbReference type="NCBI Taxonomy" id="104759"/>
    <lineage>
        <taxon>Eukaryota</taxon>
        <taxon>Metazoa</taxon>
        <taxon>Cnidaria</taxon>
        <taxon>Anthozoa</taxon>
        <taxon>Hexacorallia</taxon>
        <taxon>Scleractinia</taxon>
        <taxon>Fungiina</taxon>
        <taxon>Poritidae</taxon>
        <taxon>Porites</taxon>
    </lineage>
</organism>
<dbReference type="CDD" id="cd00201">
    <property type="entry name" value="WW"/>
    <property type="match status" value="1"/>
</dbReference>
<dbReference type="PROSITE" id="PS01159">
    <property type="entry name" value="WW_DOMAIN_1"/>
    <property type="match status" value="1"/>
</dbReference>
<dbReference type="Pfam" id="PF13638">
    <property type="entry name" value="PIN_4"/>
    <property type="match status" value="1"/>
</dbReference>
<proteinExistence type="predicted"/>
<dbReference type="SUPFAM" id="SSF88723">
    <property type="entry name" value="PIN domain-like"/>
    <property type="match status" value="1"/>
</dbReference>
<dbReference type="InterPro" id="IPR036020">
    <property type="entry name" value="WW_dom_sf"/>
</dbReference>
<dbReference type="PROSITE" id="PS50020">
    <property type="entry name" value="WW_DOMAIN_2"/>
    <property type="match status" value="1"/>
</dbReference>
<feature type="compositionally biased region" description="Polar residues" evidence="1">
    <location>
        <begin position="87"/>
        <end position="109"/>
    </location>
</feature>